<keyword evidence="2" id="KW-0676">Redox-active center</keyword>
<feature type="transmembrane region" description="Helical" evidence="3">
    <location>
        <begin position="51"/>
        <end position="69"/>
    </location>
</feature>
<organism evidence="4">
    <name type="scientific">Haptolina ericina</name>
    <dbReference type="NCBI Taxonomy" id="156174"/>
    <lineage>
        <taxon>Eukaryota</taxon>
        <taxon>Haptista</taxon>
        <taxon>Haptophyta</taxon>
        <taxon>Prymnesiophyceae</taxon>
        <taxon>Prymnesiales</taxon>
        <taxon>Prymnesiaceae</taxon>
        <taxon>Haptolina</taxon>
    </lineage>
</organism>
<dbReference type="PANTHER" id="PTHR13544:SF0">
    <property type="entry name" value="THIOREDOXIN REDUCTASE-LIKE SELENOPROTEIN T"/>
    <property type="match status" value="1"/>
</dbReference>
<evidence type="ECO:0000313" key="4">
    <source>
        <dbReference type="EMBL" id="CAE0100313.1"/>
    </source>
</evidence>
<dbReference type="Gene3D" id="3.40.30.10">
    <property type="entry name" value="Glutaredoxin"/>
    <property type="match status" value="1"/>
</dbReference>
<dbReference type="InterPro" id="IPR011893">
    <property type="entry name" value="Selenoprotein_Rdx-typ"/>
</dbReference>
<name>A0A7S3ADJ9_9EUKA</name>
<keyword evidence="3" id="KW-0812">Transmembrane</keyword>
<reference evidence="4" key="1">
    <citation type="submission" date="2021-01" db="EMBL/GenBank/DDBJ databases">
        <authorList>
            <person name="Corre E."/>
            <person name="Pelletier E."/>
            <person name="Niang G."/>
            <person name="Scheremetjew M."/>
            <person name="Finn R."/>
            <person name="Kale V."/>
            <person name="Holt S."/>
            <person name="Cochrane G."/>
            <person name="Meng A."/>
            <person name="Brown T."/>
            <person name="Cohen L."/>
        </authorList>
    </citation>
    <scope>NUCLEOTIDE SEQUENCE</scope>
    <source>
        <strain evidence="4">CCMP281</strain>
    </source>
</reference>
<accession>A0A7S3ADJ9</accession>
<feature type="transmembrane region" description="Helical" evidence="3">
    <location>
        <begin position="20"/>
        <end position="39"/>
    </location>
</feature>
<keyword evidence="3" id="KW-1133">Transmembrane helix</keyword>
<dbReference type="AlphaFoldDB" id="A0A7S3ADJ9"/>
<evidence type="ECO:0000256" key="2">
    <source>
        <dbReference type="ARBA" id="ARBA00023284"/>
    </source>
</evidence>
<dbReference type="Pfam" id="PF10262">
    <property type="entry name" value="Rdx"/>
    <property type="match status" value="1"/>
</dbReference>
<keyword evidence="3" id="KW-0472">Membrane</keyword>
<dbReference type="PANTHER" id="PTHR13544">
    <property type="entry name" value="SELENOPROTEIN T"/>
    <property type="match status" value="1"/>
</dbReference>
<gene>
    <name evidence="4" type="ORF">HERI1096_LOCUS2070</name>
</gene>
<sequence>MKFQGETFHPGDLKVGLAQLFQMCFFAGLAIAMGAKKLLPPHVQKLIEDNPMAGMMLIFGCNMASGALLNSGAFEVSYNGQPLWSKIETGRFPQITELKDALTAVAYS</sequence>
<dbReference type="GO" id="GO:0005789">
    <property type="term" value="C:endoplasmic reticulum membrane"/>
    <property type="evidence" value="ECO:0007669"/>
    <property type="project" value="TreeGrafter"/>
</dbReference>
<dbReference type="InterPro" id="IPR019389">
    <property type="entry name" value="Selenoprotein_T"/>
</dbReference>
<evidence type="ECO:0000256" key="3">
    <source>
        <dbReference type="SAM" id="Phobius"/>
    </source>
</evidence>
<evidence type="ECO:0008006" key="5">
    <source>
        <dbReference type="Google" id="ProtNLM"/>
    </source>
</evidence>
<dbReference type="EMBL" id="HBHX01003721">
    <property type="protein sequence ID" value="CAE0100313.1"/>
    <property type="molecule type" value="Transcribed_RNA"/>
</dbReference>
<dbReference type="SUPFAM" id="SSF52833">
    <property type="entry name" value="Thioredoxin-like"/>
    <property type="match status" value="1"/>
</dbReference>
<keyword evidence="1" id="KW-0732">Signal</keyword>
<proteinExistence type="predicted"/>
<dbReference type="GO" id="GO:0045454">
    <property type="term" value="P:cell redox homeostasis"/>
    <property type="evidence" value="ECO:0007669"/>
    <property type="project" value="TreeGrafter"/>
</dbReference>
<dbReference type="GO" id="GO:0004791">
    <property type="term" value="F:thioredoxin-disulfide reductase (NADPH) activity"/>
    <property type="evidence" value="ECO:0007669"/>
    <property type="project" value="TreeGrafter"/>
</dbReference>
<evidence type="ECO:0000256" key="1">
    <source>
        <dbReference type="ARBA" id="ARBA00022729"/>
    </source>
</evidence>
<dbReference type="InterPro" id="IPR036249">
    <property type="entry name" value="Thioredoxin-like_sf"/>
</dbReference>
<dbReference type="NCBIfam" id="TIGR02174">
    <property type="entry name" value="CXXU_selWTH"/>
    <property type="match status" value="1"/>
</dbReference>
<protein>
    <recommendedName>
        <fullName evidence="5">Selenoprotein T</fullName>
    </recommendedName>
</protein>